<name>A0ABD5YLR8_9EURY</name>
<dbReference type="AlphaFoldDB" id="A0ABD5YLR8"/>
<gene>
    <name evidence="2" type="ORF">ACFQL7_03185</name>
</gene>
<dbReference type="GO" id="GO:0016787">
    <property type="term" value="F:hydrolase activity"/>
    <property type="evidence" value="ECO:0007669"/>
    <property type="project" value="UniProtKB-KW"/>
</dbReference>
<dbReference type="SUPFAM" id="SSF53474">
    <property type="entry name" value="alpha/beta-Hydrolases"/>
    <property type="match status" value="1"/>
</dbReference>
<dbReference type="Gene3D" id="3.40.50.1820">
    <property type="entry name" value="alpha/beta hydrolase"/>
    <property type="match status" value="1"/>
</dbReference>
<protein>
    <submittedName>
        <fullName evidence="2">Alpha/beta fold hydrolase</fullName>
    </submittedName>
</protein>
<dbReference type="RefSeq" id="WP_390204554.1">
    <property type="nucleotide sequence ID" value="NZ_JBHSZC010000001.1"/>
</dbReference>
<dbReference type="Pfam" id="PF00561">
    <property type="entry name" value="Abhydrolase_1"/>
    <property type="match status" value="1"/>
</dbReference>
<organism evidence="2 3">
    <name type="scientific">Halocatena marina</name>
    <dbReference type="NCBI Taxonomy" id="2934937"/>
    <lineage>
        <taxon>Archaea</taxon>
        <taxon>Methanobacteriati</taxon>
        <taxon>Methanobacteriota</taxon>
        <taxon>Stenosarchaea group</taxon>
        <taxon>Halobacteria</taxon>
        <taxon>Halobacteriales</taxon>
        <taxon>Natronomonadaceae</taxon>
        <taxon>Halocatena</taxon>
    </lineage>
</organism>
<proteinExistence type="predicted"/>
<dbReference type="Proteomes" id="UP001596417">
    <property type="component" value="Unassembled WGS sequence"/>
</dbReference>
<sequence length="121" mass="13134">MEHRFVTVDGTELHYSEWGDETAPPVVCAHGLSRVGRDFDPIARSLSDTYRVLCPDLPGRGLSEWYGDPAGYSNQAMVELLTEFCDVLDLESIRWIGTSMGGGLGMALAGGRSPTALRTSL</sequence>
<keyword evidence="3" id="KW-1185">Reference proteome</keyword>
<feature type="domain" description="AB hydrolase-1" evidence="1">
    <location>
        <begin position="24"/>
        <end position="110"/>
    </location>
</feature>
<keyword evidence="2" id="KW-0378">Hydrolase</keyword>
<comment type="caution">
    <text evidence="2">The sequence shown here is derived from an EMBL/GenBank/DDBJ whole genome shotgun (WGS) entry which is preliminary data.</text>
</comment>
<dbReference type="EMBL" id="JBHTAX010000001">
    <property type="protein sequence ID" value="MFC7188944.1"/>
    <property type="molecule type" value="Genomic_DNA"/>
</dbReference>
<dbReference type="PANTHER" id="PTHR43798:SF33">
    <property type="entry name" value="HYDROLASE, PUTATIVE (AFU_ORTHOLOGUE AFUA_2G14860)-RELATED"/>
    <property type="match status" value="1"/>
</dbReference>
<evidence type="ECO:0000313" key="2">
    <source>
        <dbReference type="EMBL" id="MFC7188944.1"/>
    </source>
</evidence>
<evidence type="ECO:0000259" key="1">
    <source>
        <dbReference type="Pfam" id="PF00561"/>
    </source>
</evidence>
<dbReference type="InterPro" id="IPR050266">
    <property type="entry name" value="AB_hydrolase_sf"/>
</dbReference>
<evidence type="ECO:0000313" key="3">
    <source>
        <dbReference type="Proteomes" id="UP001596417"/>
    </source>
</evidence>
<dbReference type="PANTHER" id="PTHR43798">
    <property type="entry name" value="MONOACYLGLYCEROL LIPASE"/>
    <property type="match status" value="1"/>
</dbReference>
<accession>A0ABD5YLR8</accession>
<dbReference type="PRINTS" id="PR00111">
    <property type="entry name" value="ABHYDROLASE"/>
</dbReference>
<dbReference type="InterPro" id="IPR029058">
    <property type="entry name" value="AB_hydrolase_fold"/>
</dbReference>
<dbReference type="InterPro" id="IPR000073">
    <property type="entry name" value="AB_hydrolase_1"/>
</dbReference>
<reference evidence="2 3" key="1">
    <citation type="journal article" date="2019" name="Int. J. Syst. Evol. Microbiol.">
        <title>The Global Catalogue of Microorganisms (GCM) 10K type strain sequencing project: providing services to taxonomists for standard genome sequencing and annotation.</title>
        <authorList>
            <consortium name="The Broad Institute Genomics Platform"/>
            <consortium name="The Broad Institute Genome Sequencing Center for Infectious Disease"/>
            <person name="Wu L."/>
            <person name="Ma J."/>
        </authorList>
    </citation>
    <scope>NUCLEOTIDE SEQUENCE [LARGE SCALE GENOMIC DNA]</scope>
    <source>
        <strain evidence="2 3">RDMS1</strain>
    </source>
</reference>